<protein>
    <recommendedName>
        <fullName evidence="1">At1g61320/AtMIF1 LRR domain-containing protein</fullName>
    </recommendedName>
</protein>
<feature type="non-terminal residue" evidence="2">
    <location>
        <position position="1"/>
    </location>
</feature>
<name>A0AAQ3X7X2_PASNO</name>
<proteinExistence type="predicted"/>
<evidence type="ECO:0000313" key="3">
    <source>
        <dbReference type="Proteomes" id="UP001341281"/>
    </source>
</evidence>
<dbReference type="InterPro" id="IPR053772">
    <property type="entry name" value="At1g61320/At1g61330-like"/>
</dbReference>
<dbReference type="PANTHER" id="PTHR34145">
    <property type="entry name" value="OS02G0105600 PROTEIN"/>
    <property type="match status" value="1"/>
</dbReference>
<dbReference type="InterPro" id="IPR055357">
    <property type="entry name" value="LRR_At1g61320_AtMIF1"/>
</dbReference>
<sequence>MKGVNEHAHGKDEIERDFISKVDQIMMNHLGPGMRTLELFNAPSYNAWHRRYVDSWLEKAITQGIGELTHDLACAKKYKLPCSILMRGNRDSILFLCLRNCAFRPTEGFGCLRSLVTLEPLGVHIKGDELGCLLSNSVALESLIYVKIPSLPRLNELVVNCWKLQDIESKAPNLSTFYFTCTQHVHLSLGKALHVKKLYIDGSRPVSYSHAELASTVPNLEAVGAHPNAEMRNTSLVLEETGMSDLCTVLGLVHIHIH</sequence>
<keyword evidence="3" id="KW-1185">Reference proteome</keyword>
<gene>
    <name evidence="2" type="ORF">U9M48_035027</name>
</gene>
<evidence type="ECO:0000259" key="1">
    <source>
        <dbReference type="Pfam" id="PF23622"/>
    </source>
</evidence>
<dbReference type="Proteomes" id="UP001341281">
    <property type="component" value="Chromosome 08"/>
</dbReference>
<dbReference type="PANTHER" id="PTHR34145:SF71">
    <property type="entry name" value="F-BOX DOMAIN-CONTAINING PROTEIN"/>
    <property type="match status" value="1"/>
</dbReference>
<organism evidence="2 3">
    <name type="scientific">Paspalum notatum var. saurae</name>
    <dbReference type="NCBI Taxonomy" id="547442"/>
    <lineage>
        <taxon>Eukaryota</taxon>
        <taxon>Viridiplantae</taxon>
        <taxon>Streptophyta</taxon>
        <taxon>Embryophyta</taxon>
        <taxon>Tracheophyta</taxon>
        <taxon>Spermatophyta</taxon>
        <taxon>Magnoliopsida</taxon>
        <taxon>Liliopsida</taxon>
        <taxon>Poales</taxon>
        <taxon>Poaceae</taxon>
        <taxon>PACMAD clade</taxon>
        <taxon>Panicoideae</taxon>
        <taxon>Andropogonodae</taxon>
        <taxon>Paspaleae</taxon>
        <taxon>Paspalinae</taxon>
        <taxon>Paspalum</taxon>
    </lineage>
</organism>
<accession>A0AAQ3X7X2</accession>
<evidence type="ECO:0000313" key="2">
    <source>
        <dbReference type="EMBL" id="WVZ88510.1"/>
    </source>
</evidence>
<reference evidence="2 3" key="1">
    <citation type="submission" date="2024-02" db="EMBL/GenBank/DDBJ databases">
        <title>High-quality chromosome-scale genome assembly of Pensacola bahiagrass (Paspalum notatum Flugge var. saurae).</title>
        <authorList>
            <person name="Vega J.M."/>
            <person name="Podio M."/>
            <person name="Orjuela J."/>
            <person name="Siena L.A."/>
            <person name="Pessino S.C."/>
            <person name="Combes M.C."/>
            <person name="Mariac C."/>
            <person name="Albertini E."/>
            <person name="Pupilli F."/>
            <person name="Ortiz J.P.A."/>
            <person name="Leblanc O."/>
        </authorList>
    </citation>
    <scope>NUCLEOTIDE SEQUENCE [LARGE SCALE GENOMIC DNA]</scope>
    <source>
        <strain evidence="2">R1</strain>
        <tissue evidence="2">Leaf</tissue>
    </source>
</reference>
<dbReference type="Pfam" id="PF23622">
    <property type="entry name" value="LRR_At1g61320_AtMIF1"/>
    <property type="match status" value="1"/>
</dbReference>
<feature type="domain" description="At1g61320/AtMIF1 LRR" evidence="1">
    <location>
        <begin position="25"/>
        <end position="237"/>
    </location>
</feature>
<dbReference type="AlphaFoldDB" id="A0AAQ3X7X2"/>
<dbReference type="EMBL" id="CP144752">
    <property type="protein sequence ID" value="WVZ88510.1"/>
    <property type="molecule type" value="Genomic_DNA"/>
</dbReference>